<protein>
    <submittedName>
        <fullName evidence="1">Uncharacterized protein</fullName>
    </submittedName>
</protein>
<comment type="caution">
    <text evidence="1">The sequence shown here is derived from an EMBL/GenBank/DDBJ whole genome shotgun (WGS) entry which is preliminary data.</text>
</comment>
<accession>A0A7J6VEJ3</accession>
<proteinExistence type="predicted"/>
<dbReference type="AlphaFoldDB" id="A0A7J6VEJ3"/>
<sequence length="62" mass="6973">MIVDTKLNASSLIIVKSLGNMLPATKSSIINHRQESRQHDVCNYPVGKYHPDQNISPCMIKH</sequence>
<name>A0A7J6VEJ3_THATH</name>
<reference evidence="1 2" key="1">
    <citation type="submission" date="2020-06" db="EMBL/GenBank/DDBJ databases">
        <title>Transcriptomic and genomic resources for Thalictrum thalictroides and T. hernandezii: Facilitating candidate gene discovery in an emerging model plant lineage.</title>
        <authorList>
            <person name="Arias T."/>
            <person name="Riano-Pachon D.M."/>
            <person name="Di Stilio V.S."/>
        </authorList>
    </citation>
    <scope>NUCLEOTIDE SEQUENCE [LARGE SCALE GENOMIC DNA]</scope>
    <source>
        <strain evidence="2">cv. WT478/WT964</strain>
        <tissue evidence="1">Leaves</tissue>
    </source>
</reference>
<organism evidence="1 2">
    <name type="scientific">Thalictrum thalictroides</name>
    <name type="common">Rue-anemone</name>
    <name type="synonym">Anemone thalictroides</name>
    <dbReference type="NCBI Taxonomy" id="46969"/>
    <lineage>
        <taxon>Eukaryota</taxon>
        <taxon>Viridiplantae</taxon>
        <taxon>Streptophyta</taxon>
        <taxon>Embryophyta</taxon>
        <taxon>Tracheophyta</taxon>
        <taxon>Spermatophyta</taxon>
        <taxon>Magnoliopsida</taxon>
        <taxon>Ranunculales</taxon>
        <taxon>Ranunculaceae</taxon>
        <taxon>Thalictroideae</taxon>
        <taxon>Thalictrum</taxon>
    </lineage>
</organism>
<dbReference type="Proteomes" id="UP000554482">
    <property type="component" value="Unassembled WGS sequence"/>
</dbReference>
<evidence type="ECO:0000313" key="2">
    <source>
        <dbReference type="Proteomes" id="UP000554482"/>
    </source>
</evidence>
<gene>
    <name evidence="1" type="ORF">FRX31_027095</name>
</gene>
<evidence type="ECO:0000313" key="1">
    <source>
        <dbReference type="EMBL" id="KAF5183313.1"/>
    </source>
</evidence>
<keyword evidence="2" id="KW-1185">Reference proteome</keyword>
<dbReference type="EMBL" id="JABWDY010033582">
    <property type="protein sequence ID" value="KAF5183313.1"/>
    <property type="molecule type" value="Genomic_DNA"/>
</dbReference>